<dbReference type="EMBL" id="JBBPBM010000018">
    <property type="protein sequence ID" value="KAK8555249.1"/>
    <property type="molecule type" value="Genomic_DNA"/>
</dbReference>
<feature type="compositionally biased region" description="Basic and acidic residues" evidence="1">
    <location>
        <begin position="1"/>
        <end position="12"/>
    </location>
</feature>
<dbReference type="PANTHER" id="PTHR31973:SF187">
    <property type="entry name" value="MUTATOR TRANSPOSASE MUDRA PROTEIN"/>
    <property type="match status" value="1"/>
</dbReference>
<evidence type="ECO:0000313" key="2">
    <source>
        <dbReference type="EMBL" id="KAK8555249.1"/>
    </source>
</evidence>
<dbReference type="PANTHER" id="PTHR31973">
    <property type="entry name" value="POLYPROTEIN, PUTATIVE-RELATED"/>
    <property type="match status" value="1"/>
</dbReference>
<evidence type="ECO:0008006" key="4">
    <source>
        <dbReference type="Google" id="ProtNLM"/>
    </source>
</evidence>
<feature type="region of interest" description="Disordered" evidence="1">
    <location>
        <begin position="1"/>
        <end position="59"/>
    </location>
</feature>
<sequence length="208" mass="23098">MTFKGSHNDDRGPNGPIGINASGGDGSHANLGRATENEDESKGLSSEEDTDYLDSSNVGSCKTDSDGDFISKKTAKLGRDELNVELKKQCVTRAKKWAMENIRGSVVHEFSVLFDYVYALRTLDPEVTFDLMVVRPNSVDNPKSMRLYFCFSVLKECFKKYCKSVLGVDGCYLKGKFKGEILSAVGRDNNNKIFPIAWAIVEVENRET</sequence>
<proteinExistence type="predicted"/>
<protein>
    <recommendedName>
        <fullName evidence="4">Transposase</fullName>
    </recommendedName>
</protein>
<gene>
    <name evidence="2" type="ORF">V6N12_009397</name>
</gene>
<organism evidence="2 3">
    <name type="scientific">Hibiscus sabdariffa</name>
    <name type="common">roselle</name>
    <dbReference type="NCBI Taxonomy" id="183260"/>
    <lineage>
        <taxon>Eukaryota</taxon>
        <taxon>Viridiplantae</taxon>
        <taxon>Streptophyta</taxon>
        <taxon>Embryophyta</taxon>
        <taxon>Tracheophyta</taxon>
        <taxon>Spermatophyta</taxon>
        <taxon>Magnoliopsida</taxon>
        <taxon>eudicotyledons</taxon>
        <taxon>Gunneridae</taxon>
        <taxon>Pentapetalae</taxon>
        <taxon>rosids</taxon>
        <taxon>malvids</taxon>
        <taxon>Malvales</taxon>
        <taxon>Malvaceae</taxon>
        <taxon>Malvoideae</taxon>
        <taxon>Hibiscus</taxon>
    </lineage>
</organism>
<name>A0ABR2E8Z7_9ROSI</name>
<reference evidence="2 3" key="1">
    <citation type="journal article" date="2024" name="G3 (Bethesda)">
        <title>Genome assembly of Hibiscus sabdariffa L. provides insights into metabolisms of medicinal natural products.</title>
        <authorList>
            <person name="Kim T."/>
        </authorList>
    </citation>
    <scope>NUCLEOTIDE SEQUENCE [LARGE SCALE GENOMIC DNA]</scope>
    <source>
        <strain evidence="2">TK-2024</strain>
        <tissue evidence="2">Old leaves</tissue>
    </source>
</reference>
<evidence type="ECO:0000256" key="1">
    <source>
        <dbReference type="SAM" id="MobiDB-lite"/>
    </source>
</evidence>
<keyword evidence="3" id="KW-1185">Reference proteome</keyword>
<comment type="caution">
    <text evidence="2">The sequence shown here is derived from an EMBL/GenBank/DDBJ whole genome shotgun (WGS) entry which is preliminary data.</text>
</comment>
<dbReference type="Proteomes" id="UP001472677">
    <property type="component" value="Unassembled WGS sequence"/>
</dbReference>
<accession>A0ABR2E8Z7</accession>
<evidence type="ECO:0000313" key="3">
    <source>
        <dbReference type="Proteomes" id="UP001472677"/>
    </source>
</evidence>